<dbReference type="EMBL" id="FLUL01000001">
    <property type="protein sequence ID" value="SBV99519.1"/>
    <property type="molecule type" value="Genomic_DNA"/>
</dbReference>
<reference evidence="1" key="1">
    <citation type="submission" date="2016-04" db="EMBL/GenBank/DDBJ databases">
        <authorList>
            <person name="Evans L.H."/>
            <person name="Alamgir A."/>
            <person name="Owens N."/>
            <person name="Weber N.D."/>
            <person name="Virtaneva K."/>
            <person name="Barbian K."/>
            <person name="Babar A."/>
            <person name="Rosenke K."/>
        </authorList>
    </citation>
    <scope>NUCLEOTIDE SEQUENCE</scope>
    <source>
        <strain evidence="1">86-2</strain>
    </source>
</reference>
<proteinExistence type="predicted"/>
<name>A0A212JJB6_9BACT</name>
<organism evidence="1">
    <name type="scientific">uncultured Dysgonomonas sp</name>
    <dbReference type="NCBI Taxonomy" id="206096"/>
    <lineage>
        <taxon>Bacteria</taxon>
        <taxon>Pseudomonadati</taxon>
        <taxon>Bacteroidota</taxon>
        <taxon>Bacteroidia</taxon>
        <taxon>Bacteroidales</taxon>
        <taxon>Dysgonomonadaceae</taxon>
        <taxon>Dysgonomonas</taxon>
        <taxon>environmental samples</taxon>
    </lineage>
</organism>
<protein>
    <submittedName>
        <fullName evidence="1">Uncharacterized protein</fullName>
    </submittedName>
</protein>
<gene>
    <name evidence="1" type="ORF">KL86DYS2_11676</name>
</gene>
<dbReference type="AlphaFoldDB" id="A0A212JJB6"/>
<evidence type="ECO:0000313" key="1">
    <source>
        <dbReference type="EMBL" id="SBV99519.1"/>
    </source>
</evidence>
<accession>A0A212JJB6</accession>
<dbReference type="RefSeq" id="WP_296949057.1">
    <property type="nucleotide sequence ID" value="NZ_LT599021.1"/>
</dbReference>
<sequence>MIETIVYNIFYIKDRKLNELNGTLNIEKRESIDENILFDTIIEESHCNYLEPEKIVNIKYSIDGYIWKTIYWREQYIISYLSKDGTFAAFMEIEKNIINNISKEELKDLLFFAVKAQNKQYKTNIEENDIISTSCIDKESFYYIEKYRTFFEVSFYCEGNLHFIDLNFSNKATKNNTDKNTIWVNVALAITLYKEKYNLIYSSHKLNKIEISYNKTDWFEFKL</sequence>